<dbReference type="InterPro" id="IPR001789">
    <property type="entry name" value="Sig_transdc_resp-reg_receiver"/>
</dbReference>
<evidence type="ECO:0000256" key="6">
    <source>
        <dbReference type="PROSITE-ProRule" id="PRU00169"/>
    </source>
</evidence>
<dbReference type="GO" id="GO:0003700">
    <property type="term" value="F:DNA-binding transcription factor activity"/>
    <property type="evidence" value="ECO:0007669"/>
    <property type="project" value="InterPro"/>
</dbReference>
<evidence type="ECO:0000256" key="5">
    <source>
        <dbReference type="ARBA" id="ARBA00024867"/>
    </source>
</evidence>
<evidence type="ECO:0000256" key="2">
    <source>
        <dbReference type="ARBA" id="ARBA00023015"/>
    </source>
</evidence>
<dbReference type="InterPro" id="IPR018060">
    <property type="entry name" value="HTH_AraC"/>
</dbReference>
<dbReference type="Pfam" id="PF00072">
    <property type="entry name" value="Response_reg"/>
    <property type="match status" value="1"/>
</dbReference>
<dbReference type="SMART" id="SM00448">
    <property type="entry name" value="REC"/>
    <property type="match status" value="1"/>
</dbReference>
<dbReference type="SUPFAM" id="SSF46689">
    <property type="entry name" value="Homeodomain-like"/>
    <property type="match status" value="2"/>
</dbReference>
<dbReference type="CDD" id="cd17536">
    <property type="entry name" value="REC_YesN-like"/>
    <property type="match status" value="1"/>
</dbReference>
<keyword evidence="4" id="KW-0804">Transcription</keyword>
<dbReference type="InterPro" id="IPR011006">
    <property type="entry name" value="CheY-like_superfamily"/>
</dbReference>
<dbReference type="Proteomes" id="UP000095544">
    <property type="component" value="Unassembled WGS sequence"/>
</dbReference>
<dbReference type="GO" id="GO:0043565">
    <property type="term" value="F:sequence-specific DNA binding"/>
    <property type="evidence" value="ECO:0007669"/>
    <property type="project" value="InterPro"/>
</dbReference>
<accession>A0A173ZKJ4</accession>
<dbReference type="EMBL" id="CYZU01000003">
    <property type="protein sequence ID" value="CUN76754.1"/>
    <property type="molecule type" value="Genomic_DNA"/>
</dbReference>
<dbReference type="RefSeq" id="WP_055150565.1">
    <property type="nucleotide sequence ID" value="NZ_CYZU01000003.1"/>
</dbReference>
<evidence type="ECO:0000313" key="9">
    <source>
        <dbReference type="EMBL" id="CUN76754.1"/>
    </source>
</evidence>
<dbReference type="Gene3D" id="3.40.50.2300">
    <property type="match status" value="1"/>
</dbReference>
<dbReference type="PANTHER" id="PTHR43280">
    <property type="entry name" value="ARAC-FAMILY TRANSCRIPTIONAL REGULATOR"/>
    <property type="match status" value="1"/>
</dbReference>
<keyword evidence="3" id="KW-0238">DNA-binding</keyword>
<dbReference type="Gene3D" id="1.10.10.60">
    <property type="entry name" value="Homeodomain-like"/>
    <property type="match status" value="2"/>
</dbReference>
<gene>
    <name evidence="9" type="primary">araC_1</name>
    <name evidence="9" type="ORF">ERS852491_00445</name>
</gene>
<dbReference type="OrthoDB" id="9803764at2"/>
<evidence type="ECO:0000313" key="10">
    <source>
        <dbReference type="Proteomes" id="UP000095544"/>
    </source>
</evidence>
<sequence length="528" mass="60448">MYRLVIADDDEIQLKGMCCAFPWEELGIEVAAGVEDGDQALEAAIEKQADILLTDIKMSNMDGLHLTEQIKKQCPEIQVVIMSAYDDFQFAQKALRLGVDDYLLKPIDLSQLRETMRQIVYQKNEKKRAETLRKHSSGLEEIVLEDEKILEETFFKNVLNQKYTREVCRKLEKPFQKQESQKWLVMEAMFDDDEKETEINQIVKSVCQMRGYQYICSFGHSLICCWGSGERIEADAGSFKEECRKRIRERNMPATISFIMGPAVSELYYLGLSYEKVRQICSYQFSEEKGKDLTEKDLDKYFDQHHTVNKSLVEYLAKLVLMGNTEMIHEYVERLKNNLRYTGSDSLLMLSFSLSSILGELGKTQQLAETGEAGLDEVYRHVIKQKTLDDAMELLETELIKMAERFKAGDAISNDQMIKKACEYIEEHFAEPGLRIGEVAGHTGLSPNYFSSVFTEVTGESFTDYLIGRRMKEAQLLLTNSDYKIQEIGYMSGYDNPAYFSAAFKKYTGVSVSQYKKMIKGIGGGESV</sequence>
<protein>
    <recommendedName>
        <fullName evidence="1">Stage 0 sporulation protein A homolog</fullName>
    </recommendedName>
</protein>
<dbReference type="SMART" id="SM00342">
    <property type="entry name" value="HTH_ARAC"/>
    <property type="match status" value="1"/>
</dbReference>
<dbReference type="STRING" id="39482.ERS852491_00445"/>
<proteinExistence type="predicted"/>
<feature type="modified residue" description="4-aspartylphosphate" evidence="6">
    <location>
        <position position="55"/>
    </location>
</feature>
<dbReference type="InterPro" id="IPR009057">
    <property type="entry name" value="Homeodomain-like_sf"/>
</dbReference>
<evidence type="ECO:0000259" key="7">
    <source>
        <dbReference type="PROSITE" id="PS01124"/>
    </source>
</evidence>
<keyword evidence="2" id="KW-0805">Transcription regulation</keyword>
<dbReference type="SUPFAM" id="SSF52172">
    <property type="entry name" value="CheY-like"/>
    <property type="match status" value="1"/>
</dbReference>
<evidence type="ECO:0000259" key="8">
    <source>
        <dbReference type="PROSITE" id="PS50110"/>
    </source>
</evidence>
<reference evidence="9 10" key="1">
    <citation type="submission" date="2015-09" db="EMBL/GenBank/DDBJ databases">
        <authorList>
            <consortium name="Pathogen Informatics"/>
        </authorList>
    </citation>
    <scope>NUCLEOTIDE SEQUENCE [LARGE SCALE GENOMIC DNA]</scope>
    <source>
        <strain evidence="9 10">2789STDY5834876</strain>
    </source>
</reference>
<keyword evidence="6" id="KW-0597">Phosphoprotein</keyword>
<comment type="function">
    <text evidence="5">May play the central regulatory role in sporulation. It may be an element of the effector pathway responsible for the activation of sporulation genes in response to nutritional stress. Spo0A may act in concert with spo0H (a sigma factor) to control the expression of some genes that are critical to the sporulation process.</text>
</comment>
<name>A0A173ZKJ4_9FIRM</name>
<evidence type="ECO:0000256" key="4">
    <source>
        <dbReference type="ARBA" id="ARBA00023163"/>
    </source>
</evidence>
<dbReference type="PANTHER" id="PTHR43280:SF2">
    <property type="entry name" value="HTH-TYPE TRANSCRIPTIONAL REGULATOR EXSA"/>
    <property type="match status" value="1"/>
</dbReference>
<dbReference type="PROSITE" id="PS01124">
    <property type="entry name" value="HTH_ARAC_FAMILY_2"/>
    <property type="match status" value="1"/>
</dbReference>
<feature type="domain" description="Response regulatory" evidence="8">
    <location>
        <begin position="3"/>
        <end position="120"/>
    </location>
</feature>
<evidence type="ECO:0000256" key="3">
    <source>
        <dbReference type="ARBA" id="ARBA00023125"/>
    </source>
</evidence>
<dbReference type="AlphaFoldDB" id="A0A173ZKJ4"/>
<organism evidence="9 10">
    <name type="scientific">Faecalicatena contorta</name>
    <dbReference type="NCBI Taxonomy" id="39482"/>
    <lineage>
        <taxon>Bacteria</taxon>
        <taxon>Bacillati</taxon>
        <taxon>Bacillota</taxon>
        <taxon>Clostridia</taxon>
        <taxon>Lachnospirales</taxon>
        <taxon>Lachnospiraceae</taxon>
        <taxon>Faecalicatena</taxon>
    </lineage>
</organism>
<dbReference type="Pfam" id="PF12833">
    <property type="entry name" value="HTH_18"/>
    <property type="match status" value="1"/>
</dbReference>
<dbReference type="GO" id="GO:0000160">
    <property type="term" value="P:phosphorelay signal transduction system"/>
    <property type="evidence" value="ECO:0007669"/>
    <property type="project" value="InterPro"/>
</dbReference>
<feature type="domain" description="HTH araC/xylS-type" evidence="7">
    <location>
        <begin position="419"/>
        <end position="518"/>
    </location>
</feature>
<evidence type="ECO:0000256" key="1">
    <source>
        <dbReference type="ARBA" id="ARBA00018672"/>
    </source>
</evidence>
<dbReference type="PROSITE" id="PS50110">
    <property type="entry name" value="RESPONSE_REGULATORY"/>
    <property type="match status" value="1"/>
</dbReference>